<evidence type="ECO:0000259" key="3">
    <source>
        <dbReference type="PROSITE" id="PS50893"/>
    </source>
</evidence>
<dbReference type="GO" id="GO:0005524">
    <property type="term" value="F:ATP binding"/>
    <property type="evidence" value="ECO:0007669"/>
    <property type="project" value="UniProtKB-KW"/>
</dbReference>
<dbReference type="PROSITE" id="PS50893">
    <property type="entry name" value="ABC_TRANSPORTER_2"/>
    <property type="match status" value="1"/>
</dbReference>
<accession>A0AAW0BG85</accession>
<proteinExistence type="predicted"/>
<feature type="domain" description="ABC transporter" evidence="3">
    <location>
        <begin position="404"/>
        <end position="673"/>
    </location>
</feature>
<keyword evidence="1" id="KW-0547">Nucleotide-binding</keyword>
<evidence type="ECO:0000313" key="5">
    <source>
        <dbReference type="Proteomes" id="UP001362999"/>
    </source>
</evidence>
<keyword evidence="5" id="KW-1185">Reference proteome</keyword>
<dbReference type="SUPFAM" id="SSF52540">
    <property type="entry name" value="P-loop containing nucleoside triphosphate hydrolases"/>
    <property type="match status" value="1"/>
</dbReference>
<name>A0AAW0BG85_9AGAR</name>
<evidence type="ECO:0000313" key="4">
    <source>
        <dbReference type="EMBL" id="KAK7024067.1"/>
    </source>
</evidence>
<gene>
    <name evidence="4" type="ORF">R3P38DRAFT_1091070</name>
</gene>
<evidence type="ECO:0000256" key="2">
    <source>
        <dbReference type="ARBA" id="ARBA00022840"/>
    </source>
</evidence>
<dbReference type="EMBL" id="JAWWNJ010000035">
    <property type="protein sequence ID" value="KAK7024067.1"/>
    <property type="molecule type" value="Genomic_DNA"/>
</dbReference>
<reference evidence="4 5" key="1">
    <citation type="journal article" date="2024" name="J Genomics">
        <title>Draft genome sequencing and assembly of Favolaschia claudopus CIRM-BRFM 2984 isolated from oak limbs.</title>
        <authorList>
            <person name="Navarro D."/>
            <person name="Drula E."/>
            <person name="Chaduli D."/>
            <person name="Cazenave R."/>
            <person name="Ahrendt S."/>
            <person name="Wang J."/>
            <person name="Lipzen A."/>
            <person name="Daum C."/>
            <person name="Barry K."/>
            <person name="Grigoriev I.V."/>
            <person name="Favel A."/>
            <person name="Rosso M.N."/>
            <person name="Martin F."/>
        </authorList>
    </citation>
    <scope>NUCLEOTIDE SEQUENCE [LARGE SCALE GENOMIC DNA]</scope>
    <source>
        <strain evidence="4 5">CIRM-BRFM 2984</strain>
    </source>
</reference>
<dbReference type="AlphaFoldDB" id="A0AAW0BG85"/>
<dbReference type="InterPro" id="IPR027417">
    <property type="entry name" value="P-loop_NTPase"/>
</dbReference>
<dbReference type="SMART" id="SM00382">
    <property type="entry name" value="AAA"/>
    <property type="match status" value="1"/>
</dbReference>
<organism evidence="4 5">
    <name type="scientific">Favolaschia claudopus</name>
    <dbReference type="NCBI Taxonomy" id="2862362"/>
    <lineage>
        <taxon>Eukaryota</taxon>
        <taxon>Fungi</taxon>
        <taxon>Dikarya</taxon>
        <taxon>Basidiomycota</taxon>
        <taxon>Agaricomycotina</taxon>
        <taxon>Agaricomycetes</taxon>
        <taxon>Agaricomycetidae</taxon>
        <taxon>Agaricales</taxon>
        <taxon>Marasmiineae</taxon>
        <taxon>Mycenaceae</taxon>
        <taxon>Favolaschia</taxon>
    </lineage>
</organism>
<dbReference type="Proteomes" id="UP001362999">
    <property type="component" value="Unassembled WGS sequence"/>
</dbReference>
<dbReference type="Gene3D" id="3.40.50.300">
    <property type="entry name" value="P-loop containing nucleotide triphosphate hydrolases"/>
    <property type="match status" value="1"/>
</dbReference>
<sequence>MKPDCKAPNNTHPAQSTATSPVEVIQLGVWRVFLAKGSPFFDFGARYKKWGLLYSTAAKLTMDFLVLAPIHFPLLCLATLFQRVAPVIRWHLFSRCLFMIELGITRGQFDAIAITHAAVARIAFAATLAVITCWSQKAEFIVQTRIISHFEAISFEWNSRTNFLSPDAASRREEDLISSPDVFYAYRDLLISVGRVLSIATQLYYVGSLASNKADACIYGILFLLQPFLRDFARRSLWEKQWVATSSEPNFNRMESLKSIVREPRYEQEINTNGNIKEYLVGEYKNARRALGDISSSYPPAQYGITQRVDLSVLSAVLGDIHMFYCLASAILHPSRSTLSRVIMLQKAGDLMFYELDTFVDDFHAAENGLASVKRVYDVLASNIDHRKDGNVDFSLSEPNGMELSLKNVSFSYPNCDDGLKVDDISLTIKPGQLVVIVGANGSGKSTLLKLLTRLYDCSSGQIEVDGRDIREYRLGSLREATAVLTQDHHTFPLSLAENIGIGNPQEVTNRCLIEASARKGGAYEFIANRTDKYDTVLESTAVNYMGHLCCPEDDTALTKIFRGFVKKTEVSGGERQRVAASRTFMRLTTGKIRLVVADEPSSNLDPQGESELLQNLIDERQGKTMIFVTHRLGILTKEADLILCMKEGRLVEQGTHRELMAAKDDGTHGEYFNLYQIQAKAYTES</sequence>
<dbReference type="PANTHER" id="PTHR24221:SF646">
    <property type="entry name" value="HAEMOLYSIN SECRETION ATP-BINDING PROTEIN"/>
    <property type="match status" value="1"/>
</dbReference>
<dbReference type="PANTHER" id="PTHR24221">
    <property type="entry name" value="ATP-BINDING CASSETTE SUB-FAMILY B"/>
    <property type="match status" value="1"/>
</dbReference>
<dbReference type="InterPro" id="IPR003593">
    <property type="entry name" value="AAA+_ATPase"/>
</dbReference>
<keyword evidence="2" id="KW-0067">ATP-binding</keyword>
<evidence type="ECO:0000256" key="1">
    <source>
        <dbReference type="ARBA" id="ARBA00022741"/>
    </source>
</evidence>
<protein>
    <submittedName>
        <fullName evidence="4">ABC transporter protein</fullName>
    </submittedName>
</protein>
<comment type="caution">
    <text evidence="4">The sequence shown here is derived from an EMBL/GenBank/DDBJ whole genome shotgun (WGS) entry which is preliminary data.</text>
</comment>
<dbReference type="GO" id="GO:0016887">
    <property type="term" value="F:ATP hydrolysis activity"/>
    <property type="evidence" value="ECO:0007669"/>
    <property type="project" value="InterPro"/>
</dbReference>
<dbReference type="Pfam" id="PF00005">
    <property type="entry name" value="ABC_tran"/>
    <property type="match status" value="1"/>
</dbReference>
<dbReference type="GO" id="GO:0034040">
    <property type="term" value="F:ATPase-coupled lipid transmembrane transporter activity"/>
    <property type="evidence" value="ECO:0007669"/>
    <property type="project" value="TreeGrafter"/>
</dbReference>
<dbReference type="InterPro" id="IPR039421">
    <property type="entry name" value="Type_1_exporter"/>
</dbReference>
<dbReference type="InterPro" id="IPR003439">
    <property type="entry name" value="ABC_transporter-like_ATP-bd"/>
</dbReference>